<dbReference type="SMART" id="SM00320">
    <property type="entry name" value="WD40"/>
    <property type="match status" value="5"/>
</dbReference>
<feature type="compositionally biased region" description="Polar residues" evidence="9">
    <location>
        <begin position="1189"/>
        <end position="1207"/>
    </location>
</feature>
<dbReference type="InterPro" id="IPR036322">
    <property type="entry name" value="WD40_repeat_dom_sf"/>
</dbReference>
<dbReference type="InterPro" id="IPR058547">
    <property type="entry name" value="Pelota_N"/>
</dbReference>
<feature type="region of interest" description="Disordered" evidence="9">
    <location>
        <begin position="1273"/>
        <end position="1436"/>
    </location>
</feature>
<dbReference type="Gene3D" id="2.130.10.10">
    <property type="entry name" value="YVTN repeat-like/Quinoprotein amine dehydrogenase"/>
    <property type="match status" value="3"/>
</dbReference>
<comment type="caution">
    <text evidence="11">The sequence shown here is derived from an EMBL/GenBank/DDBJ whole genome shotgun (WGS) entry which is preliminary data.</text>
</comment>
<dbReference type="GO" id="GO:0070481">
    <property type="term" value="P:nuclear-transcribed mRNA catabolic process, non-stop decay"/>
    <property type="evidence" value="ECO:0007669"/>
    <property type="project" value="InterPro"/>
</dbReference>
<dbReference type="Gene3D" id="2.30.30.870">
    <property type="entry name" value="Pelota, domain A"/>
    <property type="match status" value="1"/>
</dbReference>
<dbReference type="GO" id="GO:0071025">
    <property type="term" value="P:RNA surveillance"/>
    <property type="evidence" value="ECO:0007669"/>
    <property type="project" value="InterPro"/>
</dbReference>
<evidence type="ECO:0000256" key="9">
    <source>
        <dbReference type="SAM" id="MobiDB-lite"/>
    </source>
</evidence>
<dbReference type="InterPro" id="IPR005142">
    <property type="entry name" value="eRF1_3"/>
</dbReference>
<protein>
    <recommendedName>
        <fullName evidence="10">eRF1/Pelota-like N-terminal domain-containing protein</fullName>
    </recommendedName>
</protein>
<feature type="compositionally biased region" description="Polar residues" evidence="9">
    <location>
        <begin position="1286"/>
        <end position="1306"/>
    </location>
</feature>
<evidence type="ECO:0000256" key="7">
    <source>
        <dbReference type="ARBA" id="ARBA00022737"/>
    </source>
</evidence>
<feature type="compositionally biased region" description="Polar residues" evidence="9">
    <location>
        <begin position="1093"/>
        <end position="1110"/>
    </location>
</feature>
<evidence type="ECO:0000256" key="3">
    <source>
        <dbReference type="ARBA" id="ARBA00009504"/>
    </source>
</evidence>
<dbReference type="GO" id="GO:0070966">
    <property type="term" value="P:nuclear-transcribed mRNA catabolic process, no-go decay"/>
    <property type="evidence" value="ECO:0007669"/>
    <property type="project" value="InterPro"/>
</dbReference>
<dbReference type="InterPro" id="IPR029064">
    <property type="entry name" value="Ribosomal_eL30-like_sf"/>
</dbReference>
<dbReference type="Gene3D" id="3.30.420.60">
    <property type="entry name" value="eRF1 domain 2"/>
    <property type="match status" value="1"/>
</dbReference>
<dbReference type="EMBL" id="MU839020">
    <property type="protein sequence ID" value="KAK1764459.1"/>
    <property type="molecule type" value="Genomic_DNA"/>
</dbReference>
<dbReference type="SMART" id="SM01194">
    <property type="entry name" value="eRF1_1"/>
    <property type="match status" value="1"/>
</dbReference>
<feature type="repeat" description="WD" evidence="8">
    <location>
        <begin position="641"/>
        <end position="682"/>
    </location>
</feature>
<dbReference type="SUPFAM" id="SSF159065">
    <property type="entry name" value="Dom34/Pelota N-terminal domain-like"/>
    <property type="match status" value="1"/>
</dbReference>
<feature type="compositionally biased region" description="Polar residues" evidence="9">
    <location>
        <begin position="471"/>
        <end position="488"/>
    </location>
</feature>
<feature type="compositionally biased region" description="Polar residues" evidence="9">
    <location>
        <begin position="1162"/>
        <end position="1179"/>
    </location>
</feature>
<keyword evidence="4" id="KW-0963">Cytoplasm</keyword>
<keyword evidence="5 8" id="KW-0853">WD repeat</keyword>
<dbReference type="Pfam" id="PF00400">
    <property type="entry name" value="WD40"/>
    <property type="match status" value="3"/>
</dbReference>
<dbReference type="PANTHER" id="PTHR14221:SF0">
    <property type="entry name" value="WD REPEAT-CONTAINING PROTEIN 44"/>
    <property type="match status" value="1"/>
</dbReference>
<dbReference type="Gene3D" id="3.30.1330.30">
    <property type="match status" value="1"/>
</dbReference>
<evidence type="ECO:0000256" key="1">
    <source>
        <dbReference type="ARBA" id="ARBA00001968"/>
    </source>
</evidence>
<feature type="domain" description="eRF1/Pelota-like N-terminal" evidence="10">
    <location>
        <begin position="9"/>
        <end position="139"/>
    </location>
</feature>
<feature type="region of interest" description="Disordered" evidence="9">
    <location>
        <begin position="608"/>
        <end position="643"/>
    </location>
</feature>
<dbReference type="GO" id="GO:0005737">
    <property type="term" value="C:cytoplasm"/>
    <property type="evidence" value="ECO:0007669"/>
    <property type="project" value="UniProtKB-SubCell"/>
</dbReference>
<dbReference type="PROSITE" id="PS50294">
    <property type="entry name" value="WD_REPEATS_REGION"/>
    <property type="match status" value="1"/>
</dbReference>
<comment type="subcellular location">
    <subcellularLocation>
        <location evidence="2">Cytoplasm</location>
    </subcellularLocation>
</comment>
<dbReference type="Pfam" id="PF03465">
    <property type="entry name" value="eRF1_3"/>
    <property type="match status" value="1"/>
</dbReference>
<organism evidence="11 12">
    <name type="scientific">Phialemonium atrogriseum</name>
    <dbReference type="NCBI Taxonomy" id="1093897"/>
    <lineage>
        <taxon>Eukaryota</taxon>
        <taxon>Fungi</taxon>
        <taxon>Dikarya</taxon>
        <taxon>Ascomycota</taxon>
        <taxon>Pezizomycotina</taxon>
        <taxon>Sordariomycetes</taxon>
        <taxon>Sordariomycetidae</taxon>
        <taxon>Cephalothecales</taxon>
        <taxon>Cephalothecaceae</taxon>
        <taxon>Phialemonium</taxon>
    </lineage>
</organism>
<dbReference type="GO" id="GO:0046872">
    <property type="term" value="F:metal ion binding"/>
    <property type="evidence" value="ECO:0007669"/>
    <property type="project" value="UniProtKB-KW"/>
</dbReference>
<feature type="compositionally biased region" description="Low complexity" evidence="9">
    <location>
        <begin position="1413"/>
        <end position="1427"/>
    </location>
</feature>
<evidence type="ECO:0000256" key="4">
    <source>
        <dbReference type="ARBA" id="ARBA00022490"/>
    </source>
</evidence>
<name>A0AAJ0FJI1_9PEZI</name>
<dbReference type="InterPro" id="IPR005141">
    <property type="entry name" value="eRF1_2"/>
</dbReference>
<evidence type="ECO:0000313" key="12">
    <source>
        <dbReference type="Proteomes" id="UP001244011"/>
    </source>
</evidence>
<feature type="repeat" description="WD" evidence="8">
    <location>
        <begin position="711"/>
        <end position="744"/>
    </location>
</feature>
<dbReference type="GeneID" id="85314386"/>
<proteinExistence type="inferred from homology"/>
<dbReference type="Pfam" id="PF03464">
    <property type="entry name" value="eRF1_2"/>
    <property type="match status" value="1"/>
</dbReference>
<evidence type="ECO:0000256" key="2">
    <source>
        <dbReference type="ARBA" id="ARBA00004496"/>
    </source>
</evidence>
<dbReference type="SUPFAM" id="SSF55315">
    <property type="entry name" value="L30e-like"/>
    <property type="match status" value="1"/>
</dbReference>
<sequence length="1470" mass="158003">MRLSGGKKAAIDLLEFGGNDDDVVSLLPEEPEDMWHANNLISPEDILKAHAIRKVTRTTNTGSTSSERVHTDLTIRVTSTFFDPAASQLHVSGTVVRENANVNIGQYHTLDLELNRPFTLLKPNGWDSVATETLRESLRQGRGDDLAAVVMQEGLANICVITEFRTILKQRVEHRISAKQAQGGDSSSRAFFEKTLSTLLRAVDFDKPRPLLLASPGWAAADFKKYIQDEGNRKADKKLQALAREAVVVRSSTGHVHSLNEVLKSPEVQTTMKDKKYSNETRLMDDFFQRLRQDDDRACYGPAPVARAVNEGAVGAGGGTLLVNNSLFRNMDIATRRKYVALVDKVKETGGEARVLSSDHESGERLDKLGGIAAILTYPIYDLDEDTEEEEVGDEGGGGGGSAAAGETMQQQQHQQHQQHDEPALPGGTLPSPADGTPASPGSAPRTSLSFPALGRPSKSPAALDGHIFVRTNTDHSIPQRLRTQSKAEISIPDSLTRPGSGLSTKLSAPSGDASKEKKKGVSFLSRLSMRGSKKKDTGDLDSESELGGEARTDGAHARLFTQSIAGGGFIPQHKEPPRYIRTKVHHKTVREFNRMFLAQQLVGTQPLKAADQTQGDAEKQEEITPAETSSAPAPTGERGATKAGGAIWAAEFSKDGKYLAAAGRDRVVRVWAVISTHEERRAHEEEEAANGGTGERLSAPVFSGKPFREFEGHTGEILDLSWSKNNFLLSSSMDKAVRLWHISRDVLAFHPRDDRFFLAGSLDTMLRLWSIPDKAIAYSAQLPDLITAVSFSPDGRTAIAGLLNGLCLFYDTDGLKLQTQIHVRSSRGKNAKGSKITGIQTMAIVPGSTPPPRTSTGPGEVKVLITSNDSRIRIYNLRDKTLDAKIKGHQNAYSQIAATFSDDGKYVICGSEDRKAFIWSMGIDMSEAKDNRPCEYFDGHGEIVTNAIFAPTRSRMLLDASGDPIYDLCNPPPVTLMSLEEAASANASQTALSAEGDGANPAPEPTAASNGHGQARRPEESPAYIARSRHVDGNIIVTTDDTGIIKVFRQDCAFQKRKHESWETGSTFSKKMAGHGGGFVSQALGRSGSILTRTTASSAAHSRRGSLSQPAMPGGMVSPLLGGFNTSSDRIISWRQGIEAGSDKRTSSIRSGGTPARSERSLSPNKASRTPMSSSAANLASGARKSPYSGSTRPNGLASPSSSVFSAATGEKGSLRESTQQEGKSKGKEKEDPAALPTPSFTYRPAEEEDPLRLDPAGASYFFWNLNRWRNMGPLKSGRPGQGERNISSSTGVSPFSNAVANTKQLEPARGGGISGSDRDAEKHKDKSSRRTSLGQAMASRRSTSAASEGSDKSGRRRTLPPSSLSREVGDTSDAPPRRVSRISAAGGDGGDREHLAPAAAMEHGRGPHSRGGSIISKLSSELSSEQEGAGWAEDEEMRCKKCGGREFKAKQAAGRQQLSCGRCGMLVR</sequence>
<dbReference type="PROSITE" id="PS50082">
    <property type="entry name" value="WD_REPEATS_2"/>
    <property type="match status" value="2"/>
</dbReference>
<comment type="similarity">
    <text evidence="3">Belongs to the eukaryotic release factor 1 family. Pelota subfamily.</text>
</comment>
<dbReference type="InterPro" id="IPR015943">
    <property type="entry name" value="WD40/YVTN_repeat-like_dom_sf"/>
</dbReference>
<dbReference type="RefSeq" id="XP_060280672.1">
    <property type="nucleotide sequence ID" value="XM_060431199.1"/>
</dbReference>
<dbReference type="InterPro" id="IPR004405">
    <property type="entry name" value="TF_pelota"/>
</dbReference>
<feature type="region of interest" description="Disordered" evidence="9">
    <location>
        <begin position="680"/>
        <end position="699"/>
    </location>
</feature>
<feature type="region of interest" description="Disordered" evidence="9">
    <location>
        <begin position="987"/>
        <end position="1022"/>
    </location>
</feature>
<feature type="compositionally biased region" description="Low complexity" evidence="9">
    <location>
        <begin position="1338"/>
        <end position="1349"/>
    </location>
</feature>
<feature type="region of interest" description="Disordered" evidence="9">
    <location>
        <begin position="1093"/>
        <end position="1123"/>
    </location>
</feature>
<evidence type="ECO:0000259" key="10">
    <source>
        <dbReference type="SMART" id="SM01194"/>
    </source>
</evidence>
<dbReference type="Proteomes" id="UP001244011">
    <property type="component" value="Unassembled WGS sequence"/>
</dbReference>
<keyword evidence="12" id="KW-1185">Reference proteome</keyword>
<feature type="region of interest" description="Disordered" evidence="9">
    <location>
        <begin position="387"/>
        <end position="554"/>
    </location>
</feature>
<evidence type="ECO:0000313" key="11">
    <source>
        <dbReference type="EMBL" id="KAK1764459.1"/>
    </source>
</evidence>
<accession>A0AAJ0FJI1</accession>
<dbReference type="PANTHER" id="PTHR14221">
    <property type="entry name" value="WD REPEAT DOMAIN 44"/>
    <property type="match status" value="1"/>
</dbReference>
<dbReference type="SUPFAM" id="SSF53137">
    <property type="entry name" value="Translational machinery components"/>
    <property type="match status" value="1"/>
</dbReference>
<evidence type="ECO:0000256" key="8">
    <source>
        <dbReference type="PROSITE-ProRule" id="PRU00221"/>
    </source>
</evidence>
<keyword evidence="7" id="KW-0677">Repeat</keyword>
<feature type="compositionally biased region" description="Basic and acidic residues" evidence="9">
    <location>
        <begin position="1224"/>
        <end position="1234"/>
    </location>
</feature>
<dbReference type="InterPro" id="IPR005140">
    <property type="entry name" value="eRF1_Pelota-like_N"/>
</dbReference>
<feature type="region of interest" description="Disordered" evidence="9">
    <location>
        <begin position="1137"/>
        <end position="1255"/>
    </location>
</feature>
<dbReference type="FunFam" id="2.30.30.870:FF:000001">
    <property type="entry name" value="Protein pelota homolog"/>
    <property type="match status" value="1"/>
</dbReference>
<dbReference type="SUPFAM" id="SSF50978">
    <property type="entry name" value="WD40 repeat-like"/>
    <property type="match status" value="1"/>
</dbReference>
<evidence type="ECO:0000256" key="6">
    <source>
        <dbReference type="ARBA" id="ARBA00022723"/>
    </source>
</evidence>
<dbReference type="FunFam" id="3.30.1330.30:FF:000008">
    <property type="entry name" value="Protein pelota homolog"/>
    <property type="match status" value="1"/>
</dbReference>
<reference evidence="11" key="1">
    <citation type="submission" date="2023-06" db="EMBL/GenBank/DDBJ databases">
        <title>Genome-scale phylogeny and comparative genomics of the fungal order Sordariales.</title>
        <authorList>
            <consortium name="Lawrence Berkeley National Laboratory"/>
            <person name="Hensen N."/>
            <person name="Bonometti L."/>
            <person name="Westerberg I."/>
            <person name="Brannstrom I.O."/>
            <person name="Guillou S."/>
            <person name="Cros-Aarteil S."/>
            <person name="Calhoun S."/>
            <person name="Haridas S."/>
            <person name="Kuo A."/>
            <person name="Mondo S."/>
            <person name="Pangilinan J."/>
            <person name="Riley R."/>
            <person name="Labutti K."/>
            <person name="Andreopoulos B."/>
            <person name="Lipzen A."/>
            <person name="Chen C."/>
            <person name="Yanf M."/>
            <person name="Daum C."/>
            <person name="Ng V."/>
            <person name="Clum A."/>
            <person name="Steindorff A."/>
            <person name="Ohm R."/>
            <person name="Martin F."/>
            <person name="Silar P."/>
            <person name="Natvig D."/>
            <person name="Lalanne C."/>
            <person name="Gautier V."/>
            <person name="Ament-Velasquez S.L."/>
            <person name="Kruys A."/>
            <person name="Hutchinson M.I."/>
            <person name="Powell A.J."/>
            <person name="Barry K."/>
            <person name="Miller A.N."/>
            <person name="Grigoriev I.V."/>
            <person name="Debuchy R."/>
            <person name="Gladieux P."/>
            <person name="Thoren M.H."/>
            <person name="Johannesson H."/>
        </authorList>
    </citation>
    <scope>NUCLEOTIDE SEQUENCE</scope>
    <source>
        <strain evidence="11">8032-3</strain>
    </source>
</reference>
<evidence type="ECO:0000256" key="5">
    <source>
        <dbReference type="ARBA" id="ARBA00022574"/>
    </source>
</evidence>
<dbReference type="InterPro" id="IPR040324">
    <property type="entry name" value="WDR44/Dgr2"/>
</dbReference>
<keyword evidence="6" id="KW-0479">Metal-binding</keyword>
<feature type="compositionally biased region" description="Low complexity" evidence="9">
    <location>
        <begin position="404"/>
        <end position="416"/>
    </location>
</feature>
<dbReference type="InterPro" id="IPR038069">
    <property type="entry name" value="Pelota/DOM34_N"/>
</dbReference>
<comment type="cofactor">
    <cofactor evidence="1">
        <name>a divalent metal cation</name>
        <dbReference type="ChEBI" id="CHEBI:60240"/>
    </cofactor>
</comment>
<dbReference type="InterPro" id="IPR042226">
    <property type="entry name" value="eFR1_2_sf"/>
</dbReference>
<dbReference type="InterPro" id="IPR001680">
    <property type="entry name" value="WD40_rpt"/>
</dbReference>
<dbReference type="NCBIfam" id="TIGR00111">
    <property type="entry name" value="pelota"/>
    <property type="match status" value="1"/>
</dbReference>
<dbReference type="Pfam" id="PF26356">
    <property type="entry name" value="Pelota_N"/>
    <property type="match status" value="1"/>
</dbReference>
<gene>
    <name evidence="11" type="ORF">QBC33DRAFT_580366</name>
</gene>